<dbReference type="InterPro" id="IPR033468">
    <property type="entry name" value="Metaxin_GST"/>
</dbReference>
<sequence>MSSDNYWETTSPAFTKILPWYANYVIPPARRKAATARTAHLGLRSLDLDSKIDAAGEENATAFKTDTAAPSFATQHSPEQLLNRQKSLNWLRSQSRSDTFRIHQLTSEFFEPLERLLGDKKYLITNDGPTSLDCMALGYLSLMLYAPVPQQWLAEALKTRYPKLREYTDRIYKTTFQDAEHKWTEHLYEASPSSASEGIKFIGQEILKWASPRNKTISLDPMNTKAPISQPPRISFQTLAWTIGLVGGVAIAATRLLAGPSSDESHISVRESNDLQPTKLSDFGEAGAALAVLGQQMDLEARERERNGGATIMEIDVENESGEVGRQAVVNR</sequence>
<dbReference type="PANTHER" id="PTHR12289:SF41">
    <property type="entry name" value="FAILED AXON CONNECTIONS-RELATED"/>
    <property type="match status" value="1"/>
</dbReference>
<dbReference type="SUPFAM" id="SSF47616">
    <property type="entry name" value="GST C-terminal domain-like"/>
    <property type="match status" value="1"/>
</dbReference>
<evidence type="ECO:0000259" key="1">
    <source>
        <dbReference type="Pfam" id="PF17171"/>
    </source>
</evidence>
<proteinExistence type="predicted"/>
<dbReference type="InterPro" id="IPR036282">
    <property type="entry name" value="Glutathione-S-Trfase_C_sf"/>
</dbReference>
<dbReference type="EMBL" id="CP042186">
    <property type="protein sequence ID" value="QDS68725.1"/>
    <property type="molecule type" value="Genomic_DNA"/>
</dbReference>
<dbReference type="STRING" id="50376.A0A517KZB5"/>
<protein>
    <recommendedName>
        <fullName evidence="1">Metaxin glutathione S-transferase domain-containing protein</fullName>
    </recommendedName>
</protein>
<accession>A0A517KZB5</accession>
<reference evidence="2 3" key="1">
    <citation type="submission" date="2019-07" db="EMBL/GenBank/DDBJ databases">
        <title>Finished genome of Venturia effusa.</title>
        <authorList>
            <person name="Young C.A."/>
            <person name="Cox M.P."/>
            <person name="Ganley A.R.D."/>
            <person name="David W.J."/>
        </authorList>
    </citation>
    <scope>NUCLEOTIDE SEQUENCE [LARGE SCALE GENOMIC DNA]</scope>
    <source>
        <strain evidence="3">albino</strain>
    </source>
</reference>
<dbReference type="CDD" id="cd03193">
    <property type="entry name" value="GST_C_Metaxin"/>
    <property type="match status" value="1"/>
</dbReference>
<organism evidence="2 3">
    <name type="scientific">Venturia effusa</name>
    <dbReference type="NCBI Taxonomy" id="50376"/>
    <lineage>
        <taxon>Eukaryota</taxon>
        <taxon>Fungi</taxon>
        <taxon>Dikarya</taxon>
        <taxon>Ascomycota</taxon>
        <taxon>Pezizomycotina</taxon>
        <taxon>Dothideomycetes</taxon>
        <taxon>Pleosporomycetidae</taxon>
        <taxon>Venturiales</taxon>
        <taxon>Venturiaceae</taxon>
        <taxon>Venturia</taxon>
    </lineage>
</organism>
<feature type="domain" description="Metaxin glutathione S-transferase" evidence="1">
    <location>
        <begin position="110"/>
        <end position="171"/>
    </location>
</feature>
<evidence type="ECO:0000313" key="2">
    <source>
        <dbReference type="EMBL" id="QDS68725.1"/>
    </source>
</evidence>
<keyword evidence="3" id="KW-1185">Reference proteome</keyword>
<gene>
    <name evidence="2" type="ORF">FKW77_004350</name>
</gene>
<dbReference type="InterPro" id="IPR050931">
    <property type="entry name" value="Mito_Protein_Transport_Metaxin"/>
</dbReference>
<evidence type="ECO:0000313" key="3">
    <source>
        <dbReference type="Proteomes" id="UP000316270"/>
    </source>
</evidence>
<dbReference type="Pfam" id="PF17171">
    <property type="entry name" value="GST_C_6"/>
    <property type="match status" value="1"/>
</dbReference>
<dbReference type="GO" id="GO:0001401">
    <property type="term" value="C:SAM complex"/>
    <property type="evidence" value="ECO:0007669"/>
    <property type="project" value="TreeGrafter"/>
</dbReference>
<dbReference type="GO" id="GO:0007005">
    <property type="term" value="P:mitochondrion organization"/>
    <property type="evidence" value="ECO:0007669"/>
    <property type="project" value="TreeGrafter"/>
</dbReference>
<dbReference type="PANTHER" id="PTHR12289">
    <property type="entry name" value="METAXIN RELATED"/>
    <property type="match status" value="1"/>
</dbReference>
<name>A0A517KZB5_9PEZI</name>
<dbReference type="AlphaFoldDB" id="A0A517KZB5"/>
<dbReference type="OrthoDB" id="5599269at2759"/>
<dbReference type="Proteomes" id="UP000316270">
    <property type="component" value="Chromosome 2"/>
</dbReference>